<comment type="pathway">
    <text evidence="2">Glycolipid biosynthesis; glycosylphosphatidylinositol-anchor biosynthesis.</text>
</comment>
<comment type="subcellular location">
    <subcellularLocation>
        <location evidence="1">Endoplasmic reticulum membrane</location>
        <topology evidence="1">Multi-pass membrane protein</topology>
    </subcellularLocation>
</comment>
<evidence type="ECO:0000256" key="12">
    <source>
        <dbReference type="ARBA" id="ARBA00093602"/>
    </source>
</evidence>
<dbReference type="PANTHER" id="PTHR23071">
    <property type="entry name" value="PHOSPHATIDYLINOSITOL GLYCAN"/>
    <property type="match status" value="1"/>
</dbReference>
<dbReference type="GO" id="GO:0005789">
    <property type="term" value="C:endoplasmic reticulum membrane"/>
    <property type="evidence" value="ECO:0007669"/>
    <property type="project" value="UniProtKB-SubCell"/>
</dbReference>
<dbReference type="InterPro" id="IPR037675">
    <property type="entry name" value="PIG-O_N"/>
</dbReference>
<evidence type="ECO:0000256" key="11">
    <source>
        <dbReference type="ARBA" id="ARBA00079084"/>
    </source>
</evidence>
<evidence type="ECO:0000256" key="9">
    <source>
        <dbReference type="ARBA" id="ARBA00023136"/>
    </source>
</evidence>
<dbReference type="PANTHER" id="PTHR23071:SF1">
    <property type="entry name" value="GPI ETHANOLAMINE PHOSPHATE TRANSFERASE 3"/>
    <property type="match status" value="1"/>
</dbReference>
<dbReference type="Gene3D" id="3.40.720.10">
    <property type="entry name" value="Alkaline Phosphatase, subunit A"/>
    <property type="match status" value="1"/>
</dbReference>
<dbReference type="GO" id="GO:0051377">
    <property type="term" value="F:mannose-ethanolamine phosphotransferase activity"/>
    <property type="evidence" value="ECO:0007669"/>
    <property type="project" value="InterPro"/>
</dbReference>
<proteinExistence type="inferred from homology"/>
<dbReference type="EMBL" id="CACRXK020023537">
    <property type="protein sequence ID" value="CAB4037852.1"/>
    <property type="molecule type" value="Genomic_DNA"/>
</dbReference>
<keyword evidence="5 13" id="KW-0808">Transferase</keyword>
<keyword evidence="4" id="KW-0337">GPI-anchor biosynthesis</keyword>
<dbReference type="UniPathway" id="UPA00196"/>
<evidence type="ECO:0000256" key="1">
    <source>
        <dbReference type="ARBA" id="ARBA00004477"/>
    </source>
</evidence>
<keyword evidence="6" id="KW-0812">Transmembrane</keyword>
<evidence type="ECO:0000313" key="14">
    <source>
        <dbReference type="Proteomes" id="UP001152795"/>
    </source>
</evidence>
<evidence type="ECO:0000256" key="8">
    <source>
        <dbReference type="ARBA" id="ARBA00022989"/>
    </source>
</evidence>
<protein>
    <recommendedName>
        <fullName evidence="12">GPI ethanolamine phosphate transferase 3, catalytic subunit</fullName>
    </recommendedName>
    <alternativeName>
        <fullName evidence="11">Phosphatidylinositol-glycan biosynthesis class O protein</fullName>
    </alternativeName>
</protein>
<name>A0A6S7LKK4_PARCT</name>
<reference evidence="13" key="1">
    <citation type="submission" date="2020-04" db="EMBL/GenBank/DDBJ databases">
        <authorList>
            <person name="Alioto T."/>
            <person name="Alioto T."/>
            <person name="Gomez Garrido J."/>
        </authorList>
    </citation>
    <scope>NUCLEOTIDE SEQUENCE</scope>
    <source>
        <strain evidence="13">A484AB</strain>
    </source>
</reference>
<comment type="similarity">
    <text evidence="3">Belongs to the PIGG/PIGN/PIGO family. PIGO subfamily.</text>
</comment>
<evidence type="ECO:0000313" key="13">
    <source>
        <dbReference type="EMBL" id="CAB4037852.1"/>
    </source>
</evidence>
<evidence type="ECO:0000256" key="2">
    <source>
        <dbReference type="ARBA" id="ARBA00004687"/>
    </source>
</evidence>
<gene>
    <name evidence="13" type="ORF">PACLA_8A019172</name>
</gene>
<dbReference type="CDD" id="cd16023">
    <property type="entry name" value="GPI_EPT_3"/>
    <property type="match status" value="1"/>
</dbReference>
<sequence>MENSKFGLKLWLVLIIQTALYFFGIYIFTQGFLLNRIVVPKNSTCNDSIAKSTIFHTRGVGDLNIESCWRPARFKKAILVVIDALRYDFMVYNESLEARNALSFQNKLGVIHEVLKTKPDHGRIFQFVADPPTTTMQRIKGLTTGNLPTFIDAGSNFASSEIHEDNIVAQLKSCGKKIMFMGDDTWMGLFPNLFERYYPFPSFNVKDLHTVDNGVISHLIPEIQRSDWDVIIAHFLGVDHCGHRYGPYHPAMAEKLTQMDQVLRSVVDVLDNDTILMVFGDHGMTKSGDHGGDSEDEVHAGLFVYSPTTLFSYAQLEADQVVSQTDIVPTLSLLLGLPIPFSNLGIIMPSLFENSALQNFPENTSLLHALQLNARQVNRYITEYTQLSNDISSDVLDTITSPLFKRDAGFSRDKNNHTINYNDIFQEKTAYLAYLKKIRELCRTVWAKFDILAIQSGIFIVTLSSFISLLIIWILVPKLFLDKHQSRKLYKYGMLAALIVLFPGFLLFYGNVWLFVLVFLLYGIAGFVLKLHTNIFGYIKHNFVGVNFKSVVMMFLLFIQFAGFFSNSYVINEDKILVFFLQTIIVVLAVNILTSTVASVKFLEFENSKGFIKTQKRKDTKKRGVIRSVLGQIKHELACLVLLMVLFRLGSLFWPCREEQAACESTEFFTGSEQNGYQFWMGSVFLLLVPASLLFRLRASGNLNGYSSPVLAVKYALPFGAVFACVHWLLQYVPAKMVEQNPAVGYLQQIVTPCILYCSCLGSLCCLLYQPITAFVVRPRDVEDEPAILTGQRSMRNAVVRIFKKLRSELSEADNNDDVTYVYGLGTVYSSAVLILLVCFALPMALILGEGLGPSVMSMMAQMYLFLEFDRMMTSQEAVDVKISLDSLLFPIITWSMMSSHNFYSSGHQATIPSIRFEAAFVGLPGDMESFYLPGFLILLNTFASDVIFTIALPLFVFWRKQTSSSETANEKNRNPTGEFVYHENPTTLRSDIFRVCVLYQLCKGLKVS</sequence>
<dbReference type="Pfam" id="PF01663">
    <property type="entry name" value="Phosphodiest"/>
    <property type="match status" value="1"/>
</dbReference>
<dbReference type="InterPro" id="IPR017850">
    <property type="entry name" value="Alkaline_phosphatase_core_sf"/>
</dbReference>
<evidence type="ECO:0000256" key="10">
    <source>
        <dbReference type="ARBA" id="ARBA00023180"/>
    </source>
</evidence>
<dbReference type="GO" id="GO:0006506">
    <property type="term" value="P:GPI anchor biosynthetic process"/>
    <property type="evidence" value="ECO:0007669"/>
    <property type="project" value="UniProtKB-UniPathway"/>
</dbReference>
<evidence type="ECO:0000256" key="6">
    <source>
        <dbReference type="ARBA" id="ARBA00022692"/>
    </source>
</evidence>
<dbReference type="OrthoDB" id="272139at2759"/>
<organism evidence="13 14">
    <name type="scientific">Paramuricea clavata</name>
    <name type="common">Red gorgonian</name>
    <name type="synonym">Violescent sea-whip</name>
    <dbReference type="NCBI Taxonomy" id="317549"/>
    <lineage>
        <taxon>Eukaryota</taxon>
        <taxon>Metazoa</taxon>
        <taxon>Cnidaria</taxon>
        <taxon>Anthozoa</taxon>
        <taxon>Octocorallia</taxon>
        <taxon>Malacalcyonacea</taxon>
        <taxon>Plexauridae</taxon>
        <taxon>Paramuricea</taxon>
    </lineage>
</organism>
<dbReference type="InterPro" id="IPR002591">
    <property type="entry name" value="Phosphodiest/P_Trfase"/>
</dbReference>
<dbReference type="SUPFAM" id="SSF53649">
    <property type="entry name" value="Alkaline phosphatase-like"/>
    <property type="match status" value="1"/>
</dbReference>
<evidence type="ECO:0000256" key="5">
    <source>
        <dbReference type="ARBA" id="ARBA00022679"/>
    </source>
</evidence>
<keyword evidence="7" id="KW-0256">Endoplasmic reticulum</keyword>
<evidence type="ECO:0000256" key="3">
    <source>
        <dbReference type="ARBA" id="ARBA00008695"/>
    </source>
</evidence>
<keyword evidence="8" id="KW-1133">Transmembrane helix</keyword>
<keyword evidence="10" id="KW-0325">Glycoprotein</keyword>
<dbReference type="Proteomes" id="UP001152795">
    <property type="component" value="Unassembled WGS sequence"/>
</dbReference>
<evidence type="ECO:0000256" key="7">
    <source>
        <dbReference type="ARBA" id="ARBA00022824"/>
    </source>
</evidence>
<keyword evidence="9" id="KW-0472">Membrane</keyword>
<evidence type="ECO:0000256" key="4">
    <source>
        <dbReference type="ARBA" id="ARBA00022502"/>
    </source>
</evidence>
<keyword evidence="14" id="KW-1185">Reference proteome</keyword>
<dbReference type="FunFam" id="3.40.720.10:FF:000041">
    <property type="entry name" value="GPI ethanolamine phosphate transferase 3"/>
    <property type="match status" value="1"/>
</dbReference>
<dbReference type="InterPro" id="IPR039524">
    <property type="entry name" value="PIGO/GPI13"/>
</dbReference>
<dbReference type="AlphaFoldDB" id="A0A6S7LKK4"/>
<comment type="caution">
    <text evidence="13">The sequence shown here is derived from an EMBL/GenBank/DDBJ whole genome shotgun (WGS) entry which is preliminary data.</text>
</comment>
<accession>A0A6S7LKK4</accession>